<keyword evidence="3" id="KW-1185">Reference proteome</keyword>
<feature type="domain" description="BRO1" evidence="1">
    <location>
        <begin position="1"/>
        <end position="130"/>
    </location>
</feature>
<dbReference type="Proteomes" id="UP001054945">
    <property type="component" value="Unassembled WGS sequence"/>
</dbReference>
<dbReference type="PROSITE" id="PS51180">
    <property type="entry name" value="BRO1"/>
    <property type="match status" value="1"/>
</dbReference>
<sequence length="130" mass="14517">MYNIGALHSKLGTMDSRCNAEGMKIACTHFQCSAWAFQHLRDTYPQPKGSDMSHDLLTFFINIMLAQAQECILEKSMLDNRKSSITAKIAVQVVDYYKCALGIMVSGSPSTDTGSLLILLDQRSLKYLFI</sequence>
<dbReference type="GO" id="GO:0045022">
    <property type="term" value="P:early endosome to late endosome transport"/>
    <property type="evidence" value="ECO:0007669"/>
    <property type="project" value="TreeGrafter"/>
</dbReference>
<dbReference type="Gene3D" id="1.25.40.280">
    <property type="entry name" value="alix/aip1 like domains"/>
    <property type="match status" value="1"/>
</dbReference>
<dbReference type="GO" id="GO:0043328">
    <property type="term" value="P:protein transport to vacuole involved in ubiquitin-dependent protein catabolic process via the multivesicular body sorting pathway"/>
    <property type="evidence" value="ECO:0007669"/>
    <property type="project" value="TreeGrafter"/>
</dbReference>
<gene>
    <name evidence="2" type="primary">PTPN23</name>
    <name evidence="2" type="ORF">CEXT_780601</name>
</gene>
<dbReference type="AlphaFoldDB" id="A0AAV4XFJ8"/>
<dbReference type="InterPro" id="IPR004328">
    <property type="entry name" value="BRO1_dom"/>
</dbReference>
<dbReference type="InterPro" id="IPR038499">
    <property type="entry name" value="BRO1_sf"/>
</dbReference>
<name>A0AAV4XFJ8_CAEEX</name>
<reference evidence="2 3" key="1">
    <citation type="submission" date="2021-06" db="EMBL/GenBank/DDBJ databases">
        <title>Caerostris extrusa draft genome.</title>
        <authorList>
            <person name="Kono N."/>
            <person name="Arakawa K."/>
        </authorList>
    </citation>
    <scope>NUCLEOTIDE SEQUENCE [LARGE SCALE GENOMIC DNA]</scope>
</reference>
<dbReference type="PANTHER" id="PTHR23030:SF30">
    <property type="entry name" value="TYROSINE-PROTEIN PHOSPHATASE NON-RECEPTOR TYPE 23"/>
    <property type="match status" value="1"/>
</dbReference>
<organism evidence="2 3">
    <name type="scientific">Caerostris extrusa</name>
    <name type="common">Bark spider</name>
    <name type="synonym">Caerostris bankana</name>
    <dbReference type="NCBI Taxonomy" id="172846"/>
    <lineage>
        <taxon>Eukaryota</taxon>
        <taxon>Metazoa</taxon>
        <taxon>Ecdysozoa</taxon>
        <taxon>Arthropoda</taxon>
        <taxon>Chelicerata</taxon>
        <taxon>Arachnida</taxon>
        <taxon>Araneae</taxon>
        <taxon>Araneomorphae</taxon>
        <taxon>Entelegynae</taxon>
        <taxon>Araneoidea</taxon>
        <taxon>Araneidae</taxon>
        <taxon>Caerostris</taxon>
    </lineage>
</organism>
<dbReference type="PANTHER" id="PTHR23030">
    <property type="entry name" value="PCD6 INTERACTING PROTEIN-RELATED"/>
    <property type="match status" value="1"/>
</dbReference>
<protein>
    <submittedName>
        <fullName evidence="2">Tyrosine-protein phosphatase non-receptor type 23</fullName>
    </submittedName>
</protein>
<dbReference type="Pfam" id="PF03097">
    <property type="entry name" value="BRO1"/>
    <property type="match status" value="1"/>
</dbReference>
<evidence type="ECO:0000313" key="2">
    <source>
        <dbReference type="EMBL" id="GIY93433.1"/>
    </source>
</evidence>
<comment type="caution">
    <text evidence="2">The sequence shown here is derived from an EMBL/GenBank/DDBJ whole genome shotgun (WGS) entry which is preliminary data.</text>
</comment>
<dbReference type="GO" id="GO:0032456">
    <property type="term" value="P:endocytic recycling"/>
    <property type="evidence" value="ECO:0007669"/>
    <property type="project" value="TreeGrafter"/>
</dbReference>
<evidence type="ECO:0000259" key="1">
    <source>
        <dbReference type="PROSITE" id="PS51180"/>
    </source>
</evidence>
<proteinExistence type="predicted"/>
<dbReference type="GO" id="GO:0005768">
    <property type="term" value="C:endosome"/>
    <property type="evidence" value="ECO:0007669"/>
    <property type="project" value="TreeGrafter"/>
</dbReference>
<accession>A0AAV4XFJ8</accession>
<dbReference type="EMBL" id="BPLR01000266">
    <property type="protein sequence ID" value="GIY93433.1"/>
    <property type="molecule type" value="Genomic_DNA"/>
</dbReference>
<evidence type="ECO:0000313" key="3">
    <source>
        <dbReference type="Proteomes" id="UP001054945"/>
    </source>
</evidence>